<evidence type="ECO:0000259" key="2">
    <source>
        <dbReference type="Pfam" id="PF22622"/>
    </source>
</evidence>
<evidence type="ECO:0000313" key="4">
    <source>
        <dbReference type="Proteomes" id="UP000219329"/>
    </source>
</evidence>
<evidence type="ECO:0000313" key="3">
    <source>
        <dbReference type="EMBL" id="PDH34636.1"/>
    </source>
</evidence>
<feature type="domain" description="Peroxisomal multifunctional enzyme type 2-like N-terminal" evidence="2">
    <location>
        <begin position="19"/>
        <end position="146"/>
    </location>
</feature>
<dbReference type="InterPro" id="IPR002539">
    <property type="entry name" value="MaoC-like_dom"/>
</dbReference>
<protein>
    <submittedName>
        <fullName evidence="3">3-alpha,7-alpha, 12-alpha-trihydroxy-5-beta-cholest-24-enoyl-CoA hydratase</fullName>
    </submittedName>
</protein>
<dbReference type="GO" id="GO:0044594">
    <property type="term" value="F:17-beta-hydroxysteroid dehydrogenase (NAD+) activity"/>
    <property type="evidence" value="ECO:0007669"/>
    <property type="project" value="TreeGrafter"/>
</dbReference>
<evidence type="ECO:0000259" key="1">
    <source>
        <dbReference type="Pfam" id="PF01575"/>
    </source>
</evidence>
<dbReference type="GO" id="GO:0004300">
    <property type="term" value="F:enoyl-CoA hydratase activity"/>
    <property type="evidence" value="ECO:0007669"/>
    <property type="project" value="TreeGrafter"/>
</dbReference>
<accession>A0A2A5WET1</accession>
<dbReference type="GO" id="GO:0003857">
    <property type="term" value="F:(3S)-3-hydroxyacyl-CoA dehydrogenase (NAD+) activity"/>
    <property type="evidence" value="ECO:0007669"/>
    <property type="project" value="TreeGrafter"/>
</dbReference>
<sequence>MSFNPEYLLKREFGIIRQTYTEKDCILYALGVGMGQDPLNEDCLRYVYEDGLKVLPSQSVVMAHPGFWAKEEDMGIDWVKVLHAGQEIIFHNPLPTAATVEATTRITEVADKGEKFGALITSDRLIKDVESGKDLCTSVTTILARGNGGYGGNRKSSAPKPYAIPTSEPDEVCDLSTLPQQALIYRLSGDYNPLHASPSVARNAGFNAPILHGLCTFGVMTHALVKTCCDYDSNRFKRMRLRFSAPVYPGETIRTEIWRNGKEIAFRCKSLEQDKIVINNGYLLID</sequence>
<dbReference type="AlphaFoldDB" id="A0A2A5WET1"/>
<dbReference type="GO" id="GO:0006635">
    <property type="term" value="P:fatty acid beta-oxidation"/>
    <property type="evidence" value="ECO:0007669"/>
    <property type="project" value="TreeGrafter"/>
</dbReference>
<dbReference type="Pfam" id="PF22622">
    <property type="entry name" value="MFE-2_hydrat-2_N"/>
    <property type="match status" value="1"/>
</dbReference>
<dbReference type="PANTHER" id="PTHR13078:SF56">
    <property type="entry name" value="PEROXISOMAL MULTIFUNCTIONAL ENZYME TYPE 2"/>
    <property type="match status" value="1"/>
</dbReference>
<reference evidence="3 4" key="1">
    <citation type="submission" date="2017-08" db="EMBL/GenBank/DDBJ databases">
        <title>Fine stratification of microbial communities through a metagenomic profile of the photic zone.</title>
        <authorList>
            <person name="Haro-Moreno J.M."/>
            <person name="Lopez-Perez M."/>
            <person name="De La Torre J."/>
            <person name="Picazo A."/>
            <person name="Camacho A."/>
            <person name="Rodriguez-Valera F."/>
        </authorList>
    </citation>
    <scope>NUCLEOTIDE SEQUENCE [LARGE SCALE GENOMIC DNA]</scope>
    <source>
        <strain evidence="3">MED-G28</strain>
    </source>
</reference>
<dbReference type="EMBL" id="NTJZ01000003">
    <property type="protein sequence ID" value="PDH34636.1"/>
    <property type="molecule type" value="Genomic_DNA"/>
</dbReference>
<organism evidence="3 4">
    <name type="scientific">OM182 bacterium MED-G28</name>
    <dbReference type="NCBI Taxonomy" id="1986256"/>
    <lineage>
        <taxon>Bacteria</taxon>
        <taxon>Pseudomonadati</taxon>
        <taxon>Pseudomonadota</taxon>
        <taxon>Gammaproteobacteria</taxon>
        <taxon>OMG group</taxon>
        <taxon>OM182 clade</taxon>
    </lineage>
</organism>
<dbReference type="InterPro" id="IPR054357">
    <property type="entry name" value="MFE-2_N"/>
</dbReference>
<dbReference type="Proteomes" id="UP000219329">
    <property type="component" value="Unassembled WGS sequence"/>
</dbReference>
<name>A0A2A5WET1_9GAMM</name>
<dbReference type="Gene3D" id="3.10.129.10">
    <property type="entry name" value="Hotdog Thioesterase"/>
    <property type="match status" value="1"/>
</dbReference>
<proteinExistence type="predicted"/>
<comment type="caution">
    <text evidence="3">The sequence shown here is derived from an EMBL/GenBank/DDBJ whole genome shotgun (WGS) entry which is preliminary data.</text>
</comment>
<dbReference type="CDD" id="cd03448">
    <property type="entry name" value="HDE_HSD"/>
    <property type="match status" value="1"/>
</dbReference>
<dbReference type="PANTHER" id="PTHR13078">
    <property type="entry name" value="PEROXISOMAL MULTIFUNCTIONAL ENZYME TYPE 2-RELATED"/>
    <property type="match status" value="1"/>
</dbReference>
<feature type="domain" description="MaoC-like" evidence="1">
    <location>
        <begin position="167"/>
        <end position="279"/>
    </location>
</feature>
<gene>
    <name evidence="3" type="ORF">CNF02_04575</name>
</gene>
<dbReference type="SUPFAM" id="SSF54637">
    <property type="entry name" value="Thioesterase/thiol ester dehydrase-isomerase"/>
    <property type="match status" value="2"/>
</dbReference>
<dbReference type="Pfam" id="PF01575">
    <property type="entry name" value="MaoC_dehydratas"/>
    <property type="match status" value="1"/>
</dbReference>
<dbReference type="InterPro" id="IPR029069">
    <property type="entry name" value="HotDog_dom_sf"/>
</dbReference>